<dbReference type="PANTHER" id="PTHR15107">
    <property type="entry name" value="RETINOBLASTOMA BINDING PROTEIN 8"/>
    <property type="match status" value="1"/>
</dbReference>
<dbReference type="PANTHER" id="PTHR15107:SF0">
    <property type="entry name" value="DNA ENDONUCLEASE ACTIVATOR CTP1 C-TERMINAL DOMAIN-CONTAINING PROTEIN"/>
    <property type="match status" value="1"/>
</dbReference>
<evidence type="ECO:0000256" key="2">
    <source>
        <dbReference type="ARBA" id="ARBA00022763"/>
    </source>
</evidence>
<evidence type="ECO:0000313" key="8">
    <source>
        <dbReference type="EnsemblProtists" id="EKX32964"/>
    </source>
</evidence>
<dbReference type="OrthoDB" id="5801062at2759"/>
<feature type="region of interest" description="Disordered" evidence="5">
    <location>
        <begin position="144"/>
        <end position="163"/>
    </location>
</feature>
<dbReference type="OMA" id="SAHDINE"/>
<dbReference type="InterPro" id="IPR033316">
    <property type="entry name" value="RBBP8-like"/>
</dbReference>
<keyword evidence="2" id="KW-0227">DNA damage</keyword>
<accession>L1IAM2</accession>
<dbReference type="eggNOG" id="KOG0965">
    <property type="taxonomic scope" value="Eukaryota"/>
</dbReference>
<evidence type="ECO:0000256" key="5">
    <source>
        <dbReference type="SAM" id="MobiDB-lite"/>
    </source>
</evidence>
<keyword evidence="3" id="KW-0539">Nucleus</keyword>
<feature type="compositionally biased region" description="Basic and acidic residues" evidence="5">
    <location>
        <begin position="228"/>
        <end position="237"/>
    </location>
</feature>
<protein>
    <recommendedName>
        <fullName evidence="6">DNA endonuclease activator Ctp1 C-terminal domain-containing protein</fullName>
    </recommendedName>
</protein>
<keyword evidence="9" id="KW-1185">Reference proteome</keyword>
<name>L1IAM2_GUITC</name>
<sequence>MSQALQSVSSVAKQIDENVKSFLVLIQSLETEGKAKEENVKKYQQQVIQLQKSESKYLARIKNLVDENTSLRMQVGEKDDLIRKYQDDMENMNAKWKSILNQYHSIKEQMKAVKSSISKSKTRLLSRGEVADIEKNCDELQKAANDASKQAAEADADRAAEAQSNAEIVVAETPPEVDYNPSQNSPILIRRNEKSKCAEVTNDVEEDVGQESCVSFTHGGMEPSASPRIRDEDHDSFMDEADSDNRQVQISQGQAHQESAKAQEAASAPHHDKKRKTWDLQDQPDGKVSPAKSGGVVYKCRTVDREGSKNSRYQQHPELEEKTRSEGSSRGKPAVLVNCVTRKKAERADLRGFTCDCCDKFFGKVSEGSYDMPKQHLCQQFSRHRYQFSPPKTPPSFWRIGFTQSQPIDD</sequence>
<reference evidence="9" key="2">
    <citation type="submission" date="2012-11" db="EMBL/GenBank/DDBJ databases">
        <authorList>
            <person name="Kuo A."/>
            <person name="Curtis B.A."/>
            <person name="Tanifuji G."/>
            <person name="Burki F."/>
            <person name="Gruber A."/>
            <person name="Irimia M."/>
            <person name="Maruyama S."/>
            <person name="Arias M.C."/>
            <person name="Ball S.G."/>
            <person name="Gile G.H."/>
            <person name="Hirakawa Y."/>
            <person name="Hopkins J.F."/>
            <person name="Rensing S.A."/>
            <person name="Schmutz J."/>
            <person name="Symeonidi A."/>
            <person name="Elias M."/>
            <person name="Eveleigh R.J."/>
            <person name="Herman E.K."/>
            <person name="Klute M.J."/>
            <person name="Nakayama T."/>
            <person name="Obornik M."/>
            <person name="Reyes-Prieto A."/>
            <person name="Armbrust E.V."/>
            <person name="Aves S.J."/>
            <person name="Beiko R.G."/>
            <person name="Coutinho P."/>
            <person name="Dacks J.B."/>
            <person name="Durnford D.G."/>
            <person name="Fast N.M."/>
            <person name="Green B.R."/>
            <person name="Grisdale C."/>
            <person name="Hempe F."/>
            <person name="Henrissat B."/>
            <person name="Hoppner M.P."/>
            <person name="Ishida K.-I."/>
            <person name="Kim E."/>
            <person name="Koreny L."/>
            <person name="Kroth P.G."/>
            <person name="Liu Y."/>
            <person name="Malik S.-B."/>
            <person name="Maier U.G."/>
            <person name="McRose D."/>
            <person name="Mock T."/>
            <person name="Neilson J.A."/>
            <person name="Onodera N.T."/>
            <person name="Poole A.M."/>
            <person name="Pritham E.J."/>
            <person name="Richards T.A."/>
            <person name="Rocap G."/>
            <person name="Roy S.W."/>
            <person name="Sarai C."/>
            <person name="Schaack S."/>
            <person name="Shirato S."/>
            <person name="Slamovits C.H."/>
            <person name="Spencer D.F."/>
            <person name="Suzuki S."/>
            <person name="Worden A.Z."/>
            <person name="Zauner S."/>
            <person name="Barry K."/>
            <person name="Bell C."/>
            <person name="Bharti A.K."/>
            <person name="Crow J.A."/>
            <person name="Grimwood J."/>
            <person name="Kramer R."/>
            <person name="Lindquist E."/>
            <person name="Lucas S."/>
            <person name="Salamov A."/>
            <person name="McFadden G.I."/>
            <person name="Lane C.E."/>
            <person name="Keeling P.J."/>
            <person name="Gray M.W."/>
            <person name="Grigoriev I.V."/>
            <person name="Archibald J.M."/>
        </authorList>
    </citation>
    <scope>NUCLEOTIDE SEQUENCE</scope>
    <source>
        <strain evidence="9">CCMP2712</strain>
    </source>
</reference>
<feature type="domain" description="DNA endonuclease activator Ctp1 C-terminal" evidence="6">
    <location>
        <begin position="373"/>
        <end position="405"/>
    </location>
</feature>
<dbReference type="PaxDb" id="55529-EKX32964"/>
<dbReference type="KEGG" id="gtt:GUITHDRAFT_148249"/>
<evidence type="ECO:0000313" key="7">
    <source>
        <dbReference type="EMBL" id="EKX32964.1"/>
    </source>
</evidence>
<feature type="compositionally biased region" description="Low complexity" evidence="5">
    <location>
        <begin position="144"/>
        <end position="153"/>
    </location>
</feature>
<evidence type="ECO:0000313" key="9">
    <source>
        <dbReference type="Proteomes" id="UP000011087"/>
    </source>
</evidence>
<feature type="compositionally biased region" description="Basic and acidic residues" evidence="5">
    <location>
        <begin position="301"/>
        <end position="329"/>
    </location>
</feature>
<dbReference type="GO" id="GO:0003684">
    <property type="term" value="F:damaged DNA binding"/>
    <property type="evidence" value="ECO:0007669"/>
    <property type="project" value="TreeGrafter"/>
</dbReference>
<feature type="region of interest" description="Disordered" evidence="5">
    <location>
        <begin position="214"/>
        <end position="331"/>
    </location>
</feature>
<gene>
    <name evidence="7" type="ORF">GUITHDRAFT_148249</name>
</gene>
<organism evidence="7">
    <name type="scientific">Guillardia theta (strain CCMP2712)</name>
    <name type="common">Cryptophyte</name>
    <dbReference type="NCBI Taxonomy" id="905079"/>
    <lineage>
        <taxon>Eukaryota</taxon>
        <taxon>Cryptophyceae</taxon>
        <taxon>Pyrenomonadales</taxon>
        <taxon>Geminigeraceae</taxon>
        <taxon>Guillardia</taxon>
    </lineage>
</organism>
<proteinExistence type="predicted"/>
<dbReference type="STRING" id="905079.L1IAM2"/>
<dbReference type="EMBL" id="JH993162">
    <property type="protein sequence ID" value="EKX32964.1"/>
    <property type="molecule type" value="Genomic_DNA"/>
</dbReference>
<reference evidence="7 9" key="1">
    <citation type="journal article" date="2012" name="Nature">
        <title>Algal genomes reveal evolutionary mosaicism and the fate of nucleomorphs.</title>
        <authorList>
            <consortium name="DOE Joint Genome Institute"/>
            <person name="Curtis B.A."/>
            <person name="Tanifuji G."/>
            <person name="Burki F."/>
            <person name="Gruber A."/>
            <person name="Irimia M."/>
            <person name="Maruyama S."/>
            <person name="Arias M.C."/>
            <person name="Ball S.G."/>
            <person name="Gile G.H."/>
            <person name="Hirakawa Y."/>
            <person name="Hopkins J.F."/>
            <person name="Kuo A."/>
            <person name="Rensing S.A."/>
            <person name="Schmutz J."/>
            <person name="Symeonidi A."/>
            <person name="Elias M."/>
            <person name="Eveleigh R.J."/>
            <person name="Herman E.K."/>
            <person name="Klute M.J."/>
            <person name="Nakayama T."/>
            <person name="Obornik M."/>
            <person name="Reyes-Prieto A."/>
            <person name="Armbrust E.V."/>
            <person name="Aves S.J."/>
            <person name="Beiko R.G."/>
            <person name="Coutinho P."/>
            <person name="Dacks J.B."/>
            <person name="Durnford D.G."/>
            <person name="Fast N.M."/>
            <person name="Green B.R."/>
            <person name="Grisdale C.J."/>
            <person name="Hempel F."/>
            <person name="Henrissat B."/>
            <person name="Hoppner M.P."/>
            <person name="Ishida K."/>
            <person name="Kim E."/>
            <person name="Koreny L."/>
            <person name="Kroth P.G."/>
            <person name="Liu Y."/>
            <person name="Malik S.B."/>
            <person name="Maier U.G."/>
            <person name="McRose D."/>
            <person name="Mock T."/>
            <person name="Neilson J.A."/>
            <person name="Onodera N.T."/>
            <person name="Poole A.M."/>
            <person name="Pritham E.J."/>
            <person name="Richards T.A."/>
            <person name="Rocap G."/>
            <person name="Roy S.W."/>
            <person name="Sarai C."/>
            <person name="Schaack S."/>
            <person name="Shirato S."/>
            <person name="Slamovits C.H."/>
            <person name="Spencer D.F."/>
            <person name="Suzuki S."/>
            <person name="Worden A.Z."/>
            <person name="Zauner S."/>
            <person name="Barry K."/>
            <person name="Bell C."/>
            <person name="Bharti A.K."/>
            <person name="Crow J.A."/>
            <person name="Grimwood J."/>
            <person name="Kramer R."/>
            <person name="Lindquist E."/>
            <person name="Lucas S."/>
            <person name="Salamov A."/>
            <person name="McFadden G.I."/>
            <person name="Lane C.E."/>
            <person name="Keeling P.J."/>
            <person name="Gray M.W."/>
            <person name="Grigoriev I.V."/>
            <person name="Archibald J.M."/>
        </authorList>
    </citation>
    <scope>NUCLEOTIDE SEQUENCE</scope>
    <source>
        <strain evidence="7 9">CCMP2712</strain>
    </source>
</reference>
<dbReference type="Pfam" id="PF08573">
    <property type="entry name" value="SAE2"/>
    <property type="match status" value="1"/>
</dbReference>
<evidence type="ECO:0000256" key="1">
    <source>
        <dbReference type="ARBA" id="ARBA00004123"/>
    </source>
</evidence>
<feature type="coiled-coil region" evidence="4">
    <location>
        <begin position="26"/>
        <end position="53"/>
    </location>
</feature>
<evidence type="ECO:0000256" key="3">
    <source>
        <dbReference type="ARBA" id="ARBA00023242"/>
    </source>
</evidence>
<comment type="subcellular location">
    <subcellularLocation>
        <location evidence="1">Nucleus</location>
    </subcellularLocation>
</comment>
<feature type="compositionally biased region" description="Low complexity" evidence="5">
    <location>
        <begin position="254"/>
        <end position="268"/>
    </location>
</feature>
<dbReference type="AlphaFoldDB" id="L1IAM2"/>
<dbReference type="GeneID" id="17289695"/>
<evidence type="ECO:0000259" key="6">
    <source>
        <dbReference type="Pfam" id="PF08573"/>
    </source>
</evidence>
<dbReference type="RefSeq" id="XP_005819944.1">
    <property type="nucleotide sequence ID" value="XM_005819887.1"/>
</dbReference>
<keyword evidence="4" id="KW-0175">Coiled coil</keyword>
<dbReference type="HOGENOM" id="CLU_671658_0_0_1"/>
<dbReference type="InterPro" id="IPR013882">
    <property type="entry name" value="Ctp1_C"/>
</dbReference>
<dbReference type="GO" id="GO:0010792">
    <property type="term" value="P:DNA double-strand break processing involved in repair via single-strand annealing"/>
    <property type="evidence" value="ECO:0007669"/>
    <property type="project" value="TreeGrafter"/>
</dbReference>
<dbReference type="GO" id="GO:0005634">
    <property type="term" value="C:nucleus"/>
    <property type="evidence" value="ECO:0007669"/>
    <property type="project" value="UniProtKB-SubCell"/>
</dbReference>
<dbReference type="Gene3D" id="1.10.287.1490">
    <property type="match status" value="1"/>
</dbReference>
<dbReference type="Proteomes" id="UP000011087">
    <property type="component" value="Unassembled WGS sequence"/>
</dbReference>
<evidence type="ECO:0000256" key="4">
    <source>
        <dbReference type="SAM" id="Coils"/>
    </source>
</evidence>
<dbReference type="EnsemblProtists" id="EKX32964">
    <property type="protein sequence ID" value="EKX32964"/>
    <property type="gene ID" value="GUITHDRAFT_148249"/>
</dbReference>
<reference evidence="8" key="3">
    <citation type="submission" date="2015-06" db="UniProtKB">
        <authorList>
            <consortium name="EnsemblProtists"/>
        </authorList>
    </citation>
    <scope>IDENTIFICATION</scope>
</reference>